<evidence type="ECO:0000256" key="8">
    <source>
        <dbReference type="ARBA" id="ARBA00022758"/>
    </source>
</evidence>
<dbReference type="GO" id="GO:0000166">
    <property type="term" value="F:nucleotide binding"/>
    <property type="evidence" value="ECO:0007669"/>
    <property type="project" value="UniProtKB-KW"/>
</dbReference>
<dbReference type="InterPro" id="IPR007094">
    <property type="entry name" value="RNA-dir_pol_PSvirus"/>
</dbReference>
<dbReference type="GO" id="GO:0006351">
    <property type="term" value="P:DNA-templated transcription"/>
    <property type="evidence" value="ECO:0007669"/>
    <property type="project" value="InterPro"/>
</dbReference>
<name>A0A1S6PCS1_9VIRU</name>
<reference evidence="19" key="1">
    <citation type="journal article" date="2017" name="Arch. Virol.">
        <title>Virus surveys of Capsicum spp. in the Republic of Benin reveal the prevalence of pepper vein yellows virus and the identification of a previously uncharacterised polerovirus species.</title>
        <authorList>
            <person name="Afouda L."/>
            <person name="Kone D."/>
            <person name="Zinsou V."/>
            <person name="Dossou L."/>
            <person name="Kenyon L."/>
            <person name="Winter S."/>
            <person name="Knierim D."/>
        </authorList>
    </citation>
    <scope>NUCLEOTIDE SEQUENCE [LARGE SCALE GENOMIC DNA]</scope>
    <source>
        <strain evidence="19">EMA4</strain>
    </source>
</reference>
<comment type="catalytic activity">
    <reaction evidence="14">
        <text>RNA(n) + a ribonucleoside 5'-triphosphate = RNA(n+1) + diphosphate</text>
        <dbReference type="Rhea" id="RHEA:21248"/>
        <dbReference type="Rhea" id="RHEA-COMP:14527"/>
        <dbReference type="Rhea" id="RHEA-COMP:17342"/>
        <dbReference type="ChEBI" id="CHEBI:33019"/>
        <dbReference type="ChEBI" id="CHEBI:61557"/>
        <dbReference type="ChEBI" id="CHEBI:140395"/>
        <dbReference type="EC" id="2.7.7.48"/>
    </reaction>
</comment>
<evidence type="ECO:0000256" key="9">
    <source>
        <dbReference type="ARBA" id="ARBA00022801"/>
    </source>
</evidence>
<dbReference type="Gene3D" id="2.40.10.10">
    <property type="entry name" value="Trypsin-like serine proteases"/>
    <property type="match status" value="2"/>
</dbReference>
<dbReference type="PROSITE" id="PS50507">
    <property type="entry name" value="RDRP_SSRNA_POS"/>
    <property type="match status" value="1"/>
</dbReference>
<keyword evidence="12 16" id="KW-1133">Transmembrane helix</keyword>
<dbReference type="PRINTS" id="PR00914">
    <property type="entry name" value="LVIRUSRNAPOL"/>
</dbReference>
<dbReference type="GO" id="GO:0003723">
    <property type="term" value="F:RNA binding"/>
    <property type="evidence" value="ECO:0007669"/>
    <property type="project" value="InterPro"/>
</dbReference>
<evidence type="ECO:0000256" key="10">
    <source>
        <dbReference type="ARBA" id="ARBA00022825"/>
    </source>
</evidence>
<dbReference type="GO" id="GO:0004252">
    <property type="term" value="F:serine-type endopeptidase activity"/>
    <property type="evidence" value="ECO:0007669"/>
    <property type="project" value="InterPro"/>
</dbReference>
<evidence type="ECO:0000313" key="20">
    <source>
        <dbReference type="Proteomes" id="UP000204099"/>
    </source>
</evidence>
<accession>A0A1S6PCS1</accession>
<dbReference type="GO" id="GO:0003968">
    <property type="term" value="F:RNA-directed RNA polymerase activity"/>
    <property type="evidence" value="ECO:0007669"/>
    <property type="project" value="UniProtKB-KW"/>
</dbReference>
<evidence type="ECO:0000256" key="5">
    <source>
        <dbReference type="ARBA" id="ARBA00022692"/>
    </source>
</evidence>
<dbReference type="GO" id="GO:0006508">
    <property type="term" value="P:proteolysis"/>
    <property type="evidence" value="ECO:0007669"/>
    <property type="project" value="UniProtKB-KW"/>
</dbReference>
<proteinExistence type="predicted"/>
<evidence type="ECO:0000256" key="1">
    <source>
        <dbReference type="ARBA" id="ARBA00004141"/>
    </source>
</evidence>
<keyword evidence="5 16" id="KW-0812">Transmembrane</keyword>
<dbReference type="GeneID" id="37628219"/>
<evidence type="ECO:0000256" key="12">
    <source>
        <dbReference type="ARBA" id="ARBA00022989"/>
    </source>
</evidence>
<feature type="region of interest" description="Disordered" evidence="15">
    <location>
        <begin position="462"/>
        <end position="595"/>
    </location>
</feature>
<evidence type="ECO:0000256" key="2">
    <source>
        <dbReference type="ARBA" id="ARBA00022484"/>
    </source>
</evidence>
<evidence type="ECO:0000256" key="16">
    <source>
        <dbReference type="SAM" id="Phobius"/>
    </source>
</evidence>
<evidence type="ECO:0000256" key="15">
    <source>
        <dbReference type="SAM" id="MobiDB-lite"/>
    </source>
</evidence>
<keyword evidence="6" id="KW-0548">Nucleotidyltransferase</keyword>
<dbReference type="InterPro" id="IPR000382">
    <property type="entry name" value="Peptidase_S39B_luteovirus"/>
</dbReference>
<keyword evidence="7" id="KW-0547">Nucleotide-binding</keyword>
<feature type="compositionally biased region" description="Basic and acidic residues" evidence="15">
    <location>
        <begin position="554"/>
        <end position="575"/>
    </location>
</feature>
<evidence type="ECO:0000256" key="4">
    <source>
        <dbReference type="ARBA" id="ARBA00022679"/>
    </source>
</evidence>
<dbReference type="InterPro" id="IPR043504">
    <property type="entry name" value="Peptidase_S1_PA_chymotrypsin"/>
</dbReference>
<dbReference type="RefSeq" id="YP_009351865.1">
    <property type="nucleotide sequence ID" value="NC_034207.1"/>
</dbReference>
<dbReference type="InterPro" id="IPR009003">
    <property type="entry name" value="Peptidase_S1_PA"/>
</dbReference>
<sequence>MVKILLALFAFFSLFSLGTPSHLGLPLDGTLFRDSGNELIASPSTAELRHFPSINLSVLRPMRSPGRETLDSKDLTFSDAYRLMWEVSLRDTKHLSLEATRILQNSFASGRATLTNCLEKALGALLWMIVWIWSSVIWAFGYWTFYMVTTFTMPVVCLALLFAFTKFMVLAAEKMLAGWPVYLGKLFLRLLKTASTALFSKRNYVPEKSVKGFISVKIPQSPPRGSVLLIQHDDGSHAGYASCVKLYDGTLALMTCEHVATGVEGGRVVSAKTRNKIPLNLFTPLLISQKGDFALLSGPPNWESLLGCKGAMFVPASQLAKSKMRFYFVENEEWMADHGEVVSARDHWFATTLCNSEPGFSGTPIFNGKTIIGVHAGSEVEENSNLMSVIPPVPGLTTPQYVYETTAPQGRLFIDEDVSVLLKSVKTRIPDIAKYVSVSGKNWADYRSDDDDDFFESSVTFEGETKPAPIAEPVTPPIQFGTVPEAPVGKQQWVPRAQPSSGNRERQSCLPKQQHPSSEAKAHSGGKAKAKGPRNQHPAKAARIARKRAQAARAAEERAGNVRKAHGENGGEDRPIRHRKESGASSCREGNEEAKRLSAQEIAENFEAHFGGLYEWEVSTSPQEIPGFERCGCLPRYYFPKQIQGSSWGAQLIEEHPELGEKVAGFGWPLVGPRAEVTSLTLQAERWLQRAQSAKIPSTEDRERVINKTVDAYKDVKTMGPTATRGNKLEWSQFLEDFKTAVNSLELDAGIGVPYISYGRPTHRGWVEDPKLLPVLARLTFSRLQKMLEVEADLLTAEQLVQEGLCDPIRVFVKREPHKQSKLDEGRYRLIMSVSLVDQLVARVLFQNQNKREIALWRCNPSKPGFGLSTDEQVLEFVETLAAQVEVTPEDLVASWEKYLVPTDCSGFDWSVAEWMLHDDMVVRNKLTLDLNSTTEKLRKTWLRCISNSVLCLSDGTLLAQRVPGVQKSGSYNTSSSNSRIRVMAAYHAGASWAIAMGDDALESVNTNLEVYKSLGFKVEVSGQLEFCSHIFRAPDLATPVNENKMLYKLIYGYNVGCGNLEVVSNYIAACASVLNELRHDPDSVALLYQWLVDPVLPQKI</sequence>
<dbReference type="InterPro" id="IPR001795">
    <property type="entry name" value="RNA-dir_pol_luteovirus"/>
</dbReference>
<dbReference type="Proteomes" id="UP000204099">
    <property type="component" value="Segment"/>
</dbReference>
<feature type="compositionally biased region" description="Basic residues" evidence="15">
    <location>
        <begin position="524"/>
        <end position="534"/>
    </location>
</feature>
<evidence type="ECO:0000256" key="3">
    <source>
        <dbReference type="ARBA" id="ARBA00022670"/>
    </source>
</evidence>
<keyword evidence="4" id="KW-0808">Transferase</keyword>
<comment type="subcellular location">
    <subcellularLocation>
        <location evidence="1">Membrane</location>
        <topology evidence="1">Multi-pass membrane protein</topology>
    </subcellularLocation>
</comment>
<dbReference type="EMBL" id="KX856972">
    <property type="protein sequence ID" value="AQU42698.1"/>
    <property type="molecule type" value="Genomic_RNA"/>
</dbReference>
<organism evidence="19">
    <name type="scientific">African eggplant yellowing virus</name>
    <dbReference type="NCBI Taxonomy" id="1963256"/>
    <lineage>
        <taxon>Viruses</taxon>
        <taxon>Riboviria</taxon>
        <taxon>Orthornavirae</taxon>
        <taxon>Pisuviricota</taxon>
        <taxon>Pisoniviricetes</taxon>
        <taxon>Sobelivirales</taxon>
        <taxon>Solemoviridae</taxon>
        <taxon>Polerovirus</taxon>
        <taxon>Polerovirus AEYV</taxon>
    </lineage>
</organism>
<evidence type="ECO:0000259" key="17">
    <source>
        <dbReference type="PROSITE" id="PS50507"/>
    </source>
</evidence>
<dbReference type="PROSITE" id="PS51868">
    <property type="entry name" value="PEPTIDASE_S39"/>
    <property type="match status" value="1"/>
</dbReference>
<evidence type="ECO:0000313" key="19">
    <source>
        <dbReference type="EMBL" id="AQU42698.1"/>
    </source>
</evidence>
<dbReference type="SUPFAM" id="SSF56672">
    <property type="entry name" value="DNA/RNA polymerases"/>
    <property type="match status" value="1"/>
</dbReference>
<dbReference type="Pfam" id="PF02122">
    <property type="entry name" value="Peptidase_S39"/>
    <property type="match status" value="1"/>
</dbReference>
<dbReference type="GO" id="GO:0039694">
    <property type="term" value="P:viral RNA genome replication"/>
    <property type="evidence" value="ECO:0007669"/>
    <property type="project" value="InterPro"/>
</dbReference>
<dbReference type="Pfam" id="PF02123">
    <property type="entry name" value="RdRP_4"/>
    <property type="match status" value="1"/>
</dbReference>
<keyword evidence="2" id="KW-0696">RNA-directed RNA polymerase</keyword>
<keyword evidence="8" id="KW-0688">Ribosomal frameshifting</keyword>
<feature type="domain" description="RdRp catalytic" evidence="17">
    <location>
        <begin position="898"/>
        <end position="1013"/>
    </location>
</feature>
<keyword evidence="11" id="KW-0693">Viral RNA replication</keyword>
<evidence type="ECO:0000259" key="18">
    <source>
        <dbReference type="PROSITE" id="PS51868"/>
    </source>
</evidence>
<keyword evidence="10" id="KW-0720">Serine protease</keyword>
<dbReference type="OrthoDB" id="623at10239"/>
<feature type="transmembrane region" description="Helical" evidence="16">
    <location>
        <begin position="151"/>
        <end position="172"/>
    </location>
</feature>
<keyword evidence="13 16" id="KW-0472">Membrane</keyword>
<feature type="domain" description="Peptidase S39" evidence="18">
    <location>
        <begin position="210"/>
        <end position="404"/>
    </location>
</feature>
<evidence type="ECO:0000256" key="11">
    <source>
        <dbReference type="ARBA" id="ARBA00022953"/>
    </source>
</evidence>
<feature type="transmembrane region" description="Helical" evidence="16">
    <location>
        <begin position="124"/>
        <end position="144"/>
    </location>
</feature>
<evidence type="ECO:0000256" key="14">
    <source>
        <dbReference type="ARBA" id="ARBA00048744"/>
    </source>
</evidence>
<dbReference type="GO" id="GO:0075523">
    <property type="term" value="P:viral translational frameshifting"/>
    <property type="evidence" value="ECO:0007669"/>
    <property type="project" value="UniProtKB-KW"/>
</dbReference>
<dbReference type="KEGG" id="vg:37628219"/>
<dbReference type="SUPFAM" id="SSF50494">
    <property type="entry name" value="Trypsin-like serine proteases"/>
    <property type="match status" value="1"/>
</dbReference>
<dbReference type="GO" id="GO:0016020">
    <property type="term" value="C:membrane"/>
    <property type="evidence" value="ECO:0007669"/>
    <property type="project" value="UniProtKB-SubCell"/>
</dbReference>
<dbReference type="InterPro" id="IPR043502">
    <property type="entry name" value="DNA/RNA_pol_sf"/>
</dbReference>
<evidence type="ECO:0000256" key="6">
    <source>
        <dbReference type="ARBA" id="ARBA00022695"/>
    </source>
</evidence>
<evidence type="ECO:0000256" key="13">
    <source>
        <dbReference type="ARBA" id="ARBA00023136"/>
    </source>
</evidence>
<protein>
    <submittedName>
        <fullName evidence="19">p1-P2</fullName>
    </submittedName>
</protein>
<evidence type="ECO:0000256" key="7">
    <source>
        <dbReference type="ARBA" id="ARBA00022741"/>
    </source>
</evidence>
<keyword evidence="20" id="KW-1185">Reference proteome</keyword>
<keyword evidence="3" id="KW-0645">Protease</keyword>
<keyword evidence="9" id="KW-0378">Hydrolase</keyword>